<protein>
    <submittedName>
        <fullName evidence="1">Uncharacterized protein</fullName>
    </submittedName>
</protein>
<dbReference type="Proteomes" id="UP000596661">
    <property type="component" value="Unassembled WGS sequence"/>
</dbReference>
<dbReference type="Gramene" id="evm.model.ctgX3.9">
    <property type="protein sequence ID" value="cds.evm.model.ctgX3.9"/>
    <property type="gene ID" value="evm.TU.ctgX3.9"/>
</dbReference>
<keyword evidence="2" id="KW-1185">Reference proteome</keyword>
<dbReference type="AlphaFoldDB" id="A0A803QS89"/>
<dbReference type="EnsemblPlants" id="evm.model.ctgX3.9">
    <property type="protein sequence ID" value="cds.evm.model.ctgX3.9"/>
    <property type="gene ID" value="evm.TU.ctgX3.9"/>
</dbReference>
<reference evidence="1" key="1">
    <citation type="submission" date="2021-03" db="UniProtKB">
        <authorList>
            <consortium name="EnsemblPlants"/>
        </authorList>
    </citation>
    <scope>IDENTIFICATION</scope>
</reference>
<accession>A0A803QS89</accession>
<evidence type="ECO:0000313" key="1">
    <source>
        <dbReference type="EnsemblPlants" id="cds.evm.model.ctgX3.9"/>
    </source>
</evidence>
<evidence type="ECO:0000313" key="2">
    <source>
        <dbReference type="Proteomes" id="UP000596661"/>
    </source>
</evidence>
<name>A0A803QS89_CANSA</name>
<proteinExistence type="predicted"/>
<organism evidence="1 2">
    <name type="scientific">Cannabis sativa</name>
    <name type="common">Hemp</name>
    <name type="synonym">Marijuana</name>
    <dbReference type="NCBI Taxonomy" id="3483"/>
    <lineage>
        <taxon>Eukaryota</taxon>
        <taxon>Viridiplantae</taxon>
        <taxon>Streptophyta</taxon>
        <taxon>Embryophyta</taxon>
        <taxon>Tracheophyta</taxon>
        <taxon>Spermatophyta</taxon>
        <taxon>Magnoliopsida</taxon>
        <taxon>eudicotyledons</taxon>
        <taxon>Gunneridae</taxon>
        <taxon>Pentapetalae</taxon>
        <taxon>rosids</taxon>
        <taxon>fabids</taxon>
        <taxon>Rosales</taxon>
        <taxon>Cannabaceae</taxon>
        <taxon>Cannabis</taxon>
    </lineage>
</organism>
<sequence length="108" mass="12553">MSCPKMILNCFVLPSWQVWYMRNGERHGKWHKWLADVIDSCFRYLQEYQGAPKFTLLIEKWRPPRARVVKINTDVEVNSAKGYCSCGVVARDDEASFRVSKYFSAAAV</sequence>